<keyword evidence="1" id="KW-0805">Transcription regulation</keyword>
<evidence type="ECO:0000256" key="3">
    <source>
        <dbReference type="ARBA" id="ARBA00023163"/>
    </source>
</evidence>
<sequence length="369" mass="39272">MAMSDAVARILDLAQAALDDPGVGADELAARAHLSRFHFDRLVSASAGEPPGALRRRVLLERAAHRLTSRADRTVLDIAVEAGYGSNEAFTRAFARAYGTTPSALRADPPPTFRDLELAAPSGVHFHPPGGLRLPATHKENGMDLIQHLVDHHVASLAAIIEAAADLTDDVLDQPITQSVEGVDDDPTLRGLINGMVTQEEHWLSALRGGGWPDESDQSMAGLAARHEVAGRDYRAFVAGAVADAAMADTFVDTTCEPLVAHSLGGTIAHVITFGAVRRTMAVGALWSAGKRDFDRADPRPLHRRPGRVALLRSGPERPAHASAGTAYAVPRSSRTHSTPSPAVAPWRISSRLRTLLVAVWGSVAAMRT</sequence>
<organism evidence="6 7">
    <name type="scientific">Nocardioides anomalus</name>
    <dbReference type="NCBI Taxonomy" id="2712223"/>
    <lineage>
        <taxon>Bacteria</taxon>
        <taxon>Bacillati</taxon>
        <taxon>Actinomycetota</taxon>
        <taxon>Actinomycetes</taxon>
        <taxon>Propionibacteriales</taxon>
        <taxon>Nocardioidaceae</taxon>
        <taxon>Nocardioides</taxon>
    </lineage>
</organism>
<dbReference type="SMART" id="SM00342">
    <property type="entry name" value="HTH_ARAC"/>
    <property type="match status" value="1"/>
</dbReference>
<keyword evidence="3" id="KW-0804">Transcription</keyword>
<evidence type="ECO:0000256" key="1">
    <source>
        <dbReference type="ARBA" id="ARBA00023015"/>
    </source>
</evidence>
<name>A0A6G6WCU2_9ACTN</name>
<keyword evidence="7" id="KW-1185">Reference proteome</keyword>
<evidence type="ECO:0000256" key="4">
    <source>
        <dbReference type="SAM" id="MobiDB-lite"/>
    </source>
</evidence>
<dbReference type="SUPFAM" id="SSF46689">
    <property type="entry name" value="Homeodomain-like"/>
    <property type="match status" value="1"/>
</dbReference>
<dbReference type="PRINTS" id="PR00032">
    <property type="entry name" value="HTHARAC"/>
</dbReference>
<keyword evidence="2" id="KW-0238">DNA-binding</keyword>
<gene>
    <name evidence="6" type="ORF">G5V58_10095</name>
</gene>
<dbReference type="GO" id="GO:0003700">
    <property type="term" value="F:DNA-binding transcription factor activity"/>
    <property type="evidence" value="ECO:0007669"/>
    <property type="project" value="InterPro"/>
</dbReference>
<proteinExistence type="predicted"/>
<dbReference type="GO" id="GO:0043565">
    <property type="term" value="F:sequence-specific DNA binding"/>
    <property type="evidence" value="ECO:0007669"/>
    <property type="project" value="InterPro"/>
</dbReference>
<dbReference type="PROSITE" id="PS01124">
    <property type="entry name" value="HTH_ARAC_FAMILY_2"/>
    <property type="match status" value="1"/>
</dbReference>
<dbReference type="Pfam" id="PF12833">
    <property type="entry name" value="HTH_18"/>
    <property type="match status" value="1"/>
</dbReference>
<dbReference type="KEGG" id="nano:G5V58_10095"/>
<dbReference type="EMBL" id="CP049257">
    <property type="protein sequence ID" value="QIG43062.1"/>
    <property type="molecule type" value="Genomic_DNA"/>
</dbReference>
<dbReference type="PANTHER" id="PTHR46796">
    <property type="entry name" value="HTH-TYPE TRANSCRIPTIONAL ACTIVATOR RHAS-RELATED"/>
    <property type="match status" value="1"/>
</dbReference>
<dbReference type="Proteomes" id="UP000502996">
    <property type="component" value="Chromosome"/>
</dbReference>
<evidence type="ECO:0000313" key="6">
    <source>
        <dbReference type="EMBL" id="QIG43062.1"/>
    </source>
</evidence>
<dbReference type="InterPro" id="IPR020449">
    <property type="entry name" value="Tscrpt_reg_AraC-type_HTH"/>
</dbReference>
<feature type="compositionally biased region" description="Low complexity" evidence="4">
    <location>
        <begin position="331"/>
        <end position="342"/>
    </location>
</feature>
<dbReference type="InterPro" id="IPR050204">
    <property type="entry name" value="AraC_XylS_family_regulators"/>
</dbReference>
<dbReference type="Gene3D" id="1.10.10.60">
    <property type="entry name" value="Homeodomain-like"/>
    <property type="match status" value="1"/>
</dbReference>
<protein>
    <submittedName>
        <fullName evidence="6">Helix-turn-helix domain-containing protein</fullName>
    </submittedName>
</protein>
<evidence type="ECO:0000313" key="7">
    <source>
        <dbReference type="Proteomes" id="UP000502996"/>
    </source>
</evidence>
<evidence type="ECO:0000256" key="2">
    <source>
        <dbReference type="ARBA" id="ARBA00023125"/>
    </source>
</evidence>
<feature type="region of interest" description="Disordered" evidence="4">
    <location>
        <begin position="315"/>
        <end position="343"/>
    </location>
</feature>
<dbReference type="AlphaFoldDB" id="A0A6G6WCU2"/>
<evidence type="ECO:0000259" key="5">
    <source>
        <dbReference type="PROSITE" id="PS01124"/>
    </source>
</evidence>
<dbReference type="InterPro" id="IPR009057">
    <property type="entry name" value="Homeodomain-like_sf"/>
</dbReference>
<feature type="domain" description="HTH araC/xylS-type" evidence="5">
    <location>
        <begin position="8"/>
        <end position="108"/>
    </location>
</feature>
<dbReference type="InterPro" id="IPR018060">
    <property type="entry name" value="HTH_AraC"/>
</dbReference>
<accession>A0A6G6WCU2</accession>
<reference evidence="6 7" key="1">
    <citation type="submission" date="2020-02" db="EMBL/GenBank/DDBJ databases">
        <title>Full genome sequence of Nocardioides sp. R-3366.</title>
        <authorList>
            <person name="Im W.-T."/>
        </authorList>
    </citation>
    <scope>NUCLEOTIDE SEQUENCE [LARGE SCALE GENOMIC DNA]</scope>
    <source>
        <strain evidence="6 7">R-3366</strain>
    </source>
</reference>